<dbReference type="Pfam" id="PF24068">
    <property type="entry name" value="TPD1_C"/>
    <property type="match status" value="1"/>
</dbReference>
<evidence type="ECO:0000256" key="2">
    <source>
        <dbReference type="SAM" id="SignalP"/>
    </source>
</evidence>
<gene>
    <name evidence="3" type="ORF">VNO77_00614</name>
</gene>
<organism evidence="3 4">
    <name type="scientific">Canavalia gladiata</name>
    <name type="common">Sword bean</name>
    <name type="synonym">Dolichos gladiatus</name>
    <dbReference type="NCBI Taxonomy" id="3824"/>
    <lineage>
        <taxon>Eukaryota</taxon>
        <taxon>Viridiplantae</taxon>
        <taxon>Streptophyta</taxon>
        <taxon>Embryophyta</taxon>
        <taxon>Tracheophyta</taxon>
        <taxon>Spermatophyta</taxon>
        <taxon>Magnoliopsida</taxon>
        <taxon>eudicotyledons</taxon>
        <taxon>Gunneridae</taxon>
        <taxon>Pentapetalae</taxon>
        <taxon>rosids</taxon>
        <taxon>fabids</taxon>
        <taxon>Fabales</taxon>
        <taxon>Fabaceae</taxon>
        <taxon>Papilionoideae</taxon>
        <taxon>50 kb inversion clade</taxon>
        <taxon>NPAAA clade</taxon>
        <taxon>indigoferoid/millettioid clade</taxon>
        <taxon>Phaseoleae</taxon>
        <taxon>Canavalia</taxon>
    </lineage>
</organism>
<protein>
    <submittedName>
        <fullName evidence="3">Uncharacterized protein</fullName>
    </submittedName>
</protein>
<feature type="signal peptide" evidence="2">
    <location>
        <begin position="1"/>
        <end position="24"/>
    </location>
</feature>
<dbReference type="Proteomes" id="UP001367508">
    <property type="component" value="Unassembled WGS sequence"/>
</dbReference>
<dbReference type="InterPro" id="IPR040361">
    <property type="entry name" value="TPD1"/>
</dbReference>
<dbReference type="EMBL" id="JAYMYQ010000001">
    <property type="protein sequence ID" value="KAK7358676.1"/>
    <property type="molecule type" value="Genomic_DNA"/>
</dbReference>
<name>A0AAN9MRH4_CANGL</name>
<dbReference type="PANTHER" id="PTHR33184:SF67">
    <property type="entry name" value="PROTEIN TAPETUM DETERMINANT 1"/>
    <property type="match status" value="1"/>
</dbReference>
<accession>A0AAN9MRH4</accession>
<keyword evidence="4" id="KW-1185">Reference proteome</keyword>
<dbReference type="AlphaFoldDB" id="A0AAN9MRH4"/>
<reference evidence="3 4" key="1">
    <citation type="submission" date="2024-01" db="EMBL/GenBank/DDBJ databases">
        <title>The genomes of 5 underutilized Papilionoideae crops provide insights into root nodulation and disease resistanc.</title>
        <authorList>
            <person name="Jiang F."/>
        </authorList>
    </citation>
    <scope>NUCLEOTIDE SEQUENCE [LARGE SCALE GENOMIC DNA]</scope>
    <source>
        <strain evidence="3">LVBAO_FW01</strain>
        <tissue evidence="3">Leaves</tissue>
    </source>
</reference>
<sequence length="147" mass="15831">MAIPSTISLLLLGVLAFVVANAIGEPSRKVSELEKCNKNVIEIHQSPVGTLPNGIPLYGVEIANTCVSGCNVSNIHLSCGSFSSAILINPRIFKRLRYNDCLVNDAQSLPNGHVLSFRYANTYAYALSVSSVFCGSPSVLLNHKQMH</sequence>
<feature type="chain" id="PRO_5042943157" evidence="2">
    <location>
        <begin position="25"/>
        <end position="147"/>
    </location>
</feature>
<evidence type="ECO:0000313" key="3">
    <source>
        <dbReference type="EMBL" id="KAK7358676.1"/>
    </source>
</evidence>
<dbReference type="GO" id="GO:0001709">
    <property type="term" value="P:cell fate determination"/>
    <property type="evidence" value="ECO:0007669"/>
    <property type="project" value="TreeGrafter"/>
</dbReference>
<keyword evidence="1 2" id="KW-0732">Signal</keyword>
<proteinExistence type="predicted"/>
<dbReference type="PANTHER" id="PTHR33184">
    <property type="entry name" value="PROTEIN TAPETUM DETERMINANT 1-LIKE-RELATED"/>
    <property type="match status" value="1"/>
</dbReference>
<evidence type="ECO:0000313" key="4">
    <source>
        <dbReference type="Proteomes" id="UP001367508"/>
    </source>
</evidence>
<evidence type="ECO:0000256" key="1">
    <source>
        <dbReference type="ARBA" id="ARBA00022729"/>
    </source>
</evidence>
<comment type="caution">
    <text evidence="3">The sequence shown here is derived from an EMBL/GenBank/DDBJ whole genome shotgun (WGS) entry which is preliminary data.</text>
</comment>